<dbReference type="InterPro" id="IPR010982">
    <property type="entry name" value="Lambda_DNA-bd_dom_sf"/>
</dbReference>
<dbReference type="CDD" id="cd00093">
    <property type="entry name" value="HTH_XRE"/>
    <property type="match status" value="1"/>
</dbReference>
<sequence>MIRIPSNRTPPHPGEMLLEEFLIPMNLTQRDLADAIHVPYQHINGIVNGRCNITPSTALRLPKFFGMSADFWMNVQVRWDSFYEILDKN</sequence>
<name>A0A0P6XB82_9CHLR</name>
<reference evidence="3 4" key="1">
    <citation type="submission" date="2015-07" db="EMBL/GenBank/DDBJ databases">
        <title>Genome sequence of Leptolinea tardivitalis DSM 16556.</title>
        <authorList>
            <person name="Hemp J."/>
            <person name="Ward L.M."/>
            <person name="Pace L.A."/>
            <person name="Fischer W.W."/>
        </authorList>
    </citation>
    <scope>NUCLEOTIDE SEQUENCE [LARGE SCALE GENOMIC DNA]</scope>
    <source>
        <strain evidence="3 4">YMTK-2</strain>
    </source>
</reference>
<keyword evidence="1" id="KW-0238">DNA-binding</keyword>
<dbReference type="Pfam" id="PF01381">
    <property type="entry name" value="HTH_3"/>
    <property type="match status" value="1"/>
</dbReference>
<dbReference type="PANTHER" id="PTHR36924">
    <property type="entry name" value="ANTITOXIN HIGA-1"/>
    <property type="match status" value="1"/>
</dbReference>
<accession>A0A0P6XB82</accession>
<dbReference type="EMBL" id="LGCK01000007">
    <property type="protein sequence ID" value="KPL72491.1"/>
    <property type="molecule type" value="Genomic_DNA"/>
</dbReference>
<dbReference type="NCBIfam" id="TIGR02607">
    <property type="entry name" value="antidote_HigA"/>
    <property type="match status" value="1"/>
</dbReference>
<dbReference type="OrthoDB" id="9798100at2"/>
<comment type="caution">
    <text evidence="3">The sequence shown here is derived from an EMBL/GenBank/DDBJ whole genome shotgun (WGS) entry which is preliminary data.</text>
</comment>
<feature type="domain" description="HTH cro/C1-type" evidence="2">
    <location>
        <begin position="26"/>
        <end position="72"/>
    </location>
</feature>
<proteinExistence type="predicted"/>
<dbReference type="GO" id="GO:0003677">
    <property type="term" value="F:DNA binding"/>
    <property type="evidence" value="ECO:0007669"/>
    <property type="project" value="UniProtKB-KW"/>
</dbReference>
<organism evidence="3 4">
    <name type="scientific">Leptolinea tardivitalis</name>
    <dbReference type="NCBI Taxonomy" id="229920"/>
    <lineage>
        <taxon>Bacteria</taxon>
        <taxon>Bacillati</taxon>
        <taxon>Chloroflexota</taxon>
        <taxon>Anaerolineae</taxon>
        <taxon>Anaerolineales</taxon>
        <taxon>Anaerolineaceae</taxon>
        <taxon>Leptolinea</taxon>
    </lineage>
</organism>
<evidence type="ECO:0000313" key="4">
    <source>
        <dbReference type="Proteomes" id="UP000050430"/>
    </source>
</evidence>
<dbReference type="InterPro" id="IPR013430">
    <property type="entry name" value="Toxin_antidote_HigA"/>
</dbReference>
<dbReference type="PATRIC" id="fig|229920.5.peg.962"/>
<dbReference type="SMART" id="SM00530">
    <property type="entry name" value="HTH_XRE"/>
    <property type="match status" value="1"/>
</dbReference>
<dbReference type="InterPro" id="IPR001387">
    <property type="entry name" value="Cro/C1-type_HTH"/>
</dbReference>
<dbReference type="SUPFAM" id="SSF47413">
    <property type="entry name" value="lambda repressor-like DNA-binding domains"/>
    <property type="match status" value="1"/>
</dbReference>
<dbReference type="RefSeq" id="WP_062421472.1">
    <property type="nucleotide sequence ID" value="NZ_BBYA01000008.1"/>
</dbReference>
<gene>
    <name evidence="3" type="ORF">ADM99_04985</name>
</gene>
<evidence type="ECO:0000259" key="2">
    <source>
        <dbReference type="PROSITE" id="PS50943"/>
    </source>
</evidence>
<dbReference type="STRING" id="229920.ADM99_04985"/>
<dbReference type="PANTHER" id="PTHR36924:SF1">
    <property type="entry name" value="ANTITOXIN HIGA-1"/>
    <property type="match status" value="1"/>
</dbReference>
<dbReference type="PROSITE" id="PS50943">
    <property type="entry name" value="HTH_CROC1"/>
    <property type="match status" value="1"/>
</dbReference>
<dbReference type="AlphaFoldDB" id="A0A0P6XB82"/>
<evidence type="ECO:0000313" key="3">
    <source>
        <dbReference type="EMBL" id="KPL72491.1"/>
    </source>
</evidence>
<keyword evidence="4" id="KW-1185">Reference proteome</keyword>
<evidence type="ECO:0000256" key="1">
    <source>
        <dbReference type="ARBA" id="ARBA00023125"/>
    </source>
</evidence>
<dbReference type="Proteomes" id="UP000050430">
    <property type="component" value="Unassembled WGS sequence"/>
</dbReference>
<dbReference type="Gene3D" id="1.10.260.40">
    <property type="entry name" value="lambda repressor-like DNA-binding domains"/>
    <property type="match status" value="1"/>
</dbReference>
<protein>
    <submittedName>
        <fullName evidence="3">XRE family transcriptional regulator</fullName>
    </submittedName>
</protein>